<keyword evidence="5" id="KW-1185">Reference proteome</keyword>
<dbReference type="EMBL" id="VOPL01000006">
    <property type="protein sequence ID" value="TXB67874.1"/>
    <property type="molecule type" value="Genomic_DNA"/>
</dbReference>
<evidence type="ECO:0000313" key="5">
    <source>
        <dbReference type="Proteomes" id="UP000321562"/>
    </source>
</evidence>
<reference evidence="4 5" key="1">
    <citation type="submission" date="2019-08" db="EMBL/GenBank/DDBJ databases">
        <authorList>
            <person name="Ye J."/>
        </authorList>
    </citation>
    <scope>NUCLEOTIDE SEQUENCE [LARGE SCALE GENOMIC DNA]</scope>
    <source>
        <strain evidence="4 5">TK008</strain>
    </source>
</reference>
<organism evidence="4 5">
    <name type="scientific">Paracoccus aurantiacus</name>
    <dbReference type="NCBI Taxonomy" id="2599412"/>
    <lineage>
        <taxon>Bacteria</taxon>
        <taxon>Pseudomonadati</taxon>
        <taxon>Pseudomonadota</taxon>
        <taxon>Alphaproteobacteria</taxon>
        <taxon>Rhodobacterales</taxon>
        <taxon>Paracoccaceae</taxon>
        <taxon>Paracoccus</taxon>
    </lineage>
</organism>
<sequence length="135" mass="14964">MLTCGSGLLVYLRDDFQHIPFPGCWDLPGGGREGAESAPECALRELHEEFGLCLSSERLLGRWVFPVPSQPGGVAVFYTGRLSRQDIAAIRFGDEGQYWRLMPVTEYVVHARAVPHFRGRVAQCLGLPAPLLHTD</sequence>
<dbReference type="PANTHER" id="PTHR43736">
    <property type="entry name" value="ADP-RIBOSE PYROPHOSPHATASE"/>
    <property type="match status" value="1"/>
</dbReference>
<evidence type="ECO:0000259" key="3">
    <source>
        <dbReference type="PROSITE" id="PS51462"/>
    </source>
</evidence>
<dbReference type="InterPro" id="IPR015797">
    <property type="entry name" value="NUDIX_hydrolase-like_dom_sf"/>
</dbReference>
<accession>A0A5C6S0E9</accession>
<feature type="domain" description="Nudix hydrolase" evidence="3">
    <location>
        <begin position="1"/>
        <end position="127"/>
    </location>
</feature>
<dbReference type="InterPro" id="IPR020084">
    <property type="entry name" value="NUDIX_hydrolase_CS"/>
</dbReference>
<dbReference type="GO" id="GO:0016787">
    <property type="term" value="F:hydrolase activity"/>
    <property type="evidence" value="ECO:0007669"/>
    <property type="project" value="UniProtKB-KW"/>
</dbReference>
<name>A0A5C6S0E9_9RHOB</name>
<dbReference type="CDD" id="cd04682">
    <property type="entry name" value="NUDIX_Hydrolase"/>
    <property type="match status" value="1"/>
</dbReference>
<dbReference type="Proteomes" id="UP000321562">
    <property type="component" value="Unassembled WGS sequence"/>
</dbReference>
<dbReference type="PANTHER" id="PTHR43736:SF1">
    <property type="entry name" value="DIHYDRONEOPTERIN TRIPHOSPHATE DIPHOSPHATASE"/>
    <property type="match status" value="1"/>
</dbReference>
<dbReference type="OrthoDB" id="289720at2"/>
<dbReference type="Pfam" id="PF00293">
    <property type="entry name" value="NUDIX"/>
    <property type="match status" value="1"/>
</dbReference>
<dbReference type="SUPFAM" id="SSF55811">
    <property type="entry name" value="Nudix"/>
    <property type="match status" value="1"/>
</dbReference>
<protein>
    <submittedName>
        <fullName evidence="4">NUDIX domain-containing protein</fullName>
    </submittedName>
</protein>
<dbReference type="PROSITE" id="PS00893">
    <property type="entry name" value="NUDIX_BOX"/>
    <property type="match status" value="1"/>
</dbReference>
<keyword evidence="2" id="KW-0378">Hydrolase</keyword>
<evidence type="ECO:0000256" key="1">
    <source>
        <dbReference type="ARBA" id="ARBA00001946"/>
    </source>
</evidence>
<dbReference type="InterPro" id="IPR000086">
    <property type="entry name" value="NUDIX_hydrolase_dom"/>
</dbReference>
<dbReference type="PROSITE" id="PS51462">
    <property type="entry name" value="NUDIX"/>
    <property type="match status" value="1"/>
</dbReference>
<gene>
    <name evidence="4" type="ORF">FQV27_14205</name>
</gene>
<evidence type="ECO:0000313" key="4">
    <source>
        <dbReference type="EMBL" id="TXB67874.1"/>
    </source>
</evidence>
<dbReference type="AlphaFoldDB" id="A0A5C6S0E9"/>
<comment type="caution">
    <text evidence="4">The sequence shown here is derived from an EMBL/GenBank/DDBJ whole genome shotgun (WGS) entry which is preliminary data.</text>
</comment>
<dbReference type="Gene3D" id="3.90.79.10">
    <property type="entry name" value="Nucleoside Triphosphate Pyrophosphohydrolase"/>
    <property type="match status" value="1"/>
</dbReference>
<comment type="cofactor">
    <cofactor evidence="1">
        <name>Mg(2+)</name>
        <dbReference type="ChEBI" id="CHEBI:18420"/>
    </cofactor>
</comment>
<proteinExistence type="predicted"/>
<evidence type="ECO:0000256" key="2">
    <source>
        <dbReference type="ARBA" id="ARBA00022801"/>
    </source>
</evidence>